<dbReference type="GO" id="GO:0005975">
    <property type="term" value="P:carbohydrate metabolic process"/>
    <property type="evidence" value="ECO:0007669"/>
    <property type="project" value="InterPro"/>
</dbReference>
<dbReference type="Proteomes" id="UP000838878">
    <property type="component" value="Chromosome 1"/>
</dbReference>
<keyword evidence="5" id="KW-0460">Magnesium</keyword>
<keyword evidence="4" id="KW-0479">Metal-binding</keyword>
<dbReference type="Pfam" id="PF02879">
    <property type="entry name" value="PGM_PMM_II"/>
    <property type="match status" value="1"/>
</dbReference>
<proteinExistence type="inferred from homology"/>
<feature type="domain" description="Alpha-D-phosphohexomutase alpha/beta/alpha" evidence="9">
    <location>
        <begin position="337"/>
        <end position="455"/>
    </location>
</feature>
<dbReference type="InterPro" id="IPR016066">
    <property type="entry name" value="A-D-PHexomutase_CS"/>
</dbReference>
<evidence type="ECO:0000313" key="10">
    <source>
        <dbReference type="EMBL" id="CAH0714696.1"/>
    </source>
</evidence>
<feature type="domain" description="Alpha-D-phosphohexomutase alpha/beta/alpha" evidence="7">
    <location>
        <begin position="50"/>
        <end position="187"/>
    </location>
</feature>
<dbReference type="PANTHER" id="PTHR45745">
    <property type="entry name" value="PHOSPHOMANNOMUTASE 45A"/>
    <property type="match status" value="1"/>
</dbReference>
<dbReference type="SUPFAM" id="SSF53738">
    <property type="entry name" value="Phosphoglucomutase, first 3 domains"/>
    <property type="match status" value="3"/>
</dbReference>
<evidence type="ECO:0000313" key="11">
    <source>
        <dbReference type="Proteomes" id="UP000838878"/>
    </source>
</evidence>
<evidence type="ECO:0000259" key="8">
    <source>
        <dbReference type="Pfam" id="PF02879"/>
    </source>
</evidence>
<dbReference type="InterPro" id="IPR016055">
    <property type="entry name" value="A-D-PHexomutase_a/b/a-I/II/III"/>
</dbReference>
<comment type="cofactor">
    <cofactor evidence="1">
        <name>Mg(2+)</name>
        <dbReference type="ChEBI" id="CHEBI:18420"/>
    </cofactor>
</comment>
<evidence type="ECO:0000256" key="6">
    <source>
        <dbReference type="ARBA" id="ARBA00023235"/>
    </source>
</evidence>
<dbReference type="Gene3D" id="3.40.120.10">
    <property type="entry name" value="Alpha-D-Glucose-1,6-Bisphosphate, subunit A, domain 3"/>
    <property type="match status" value="3"/>
</dbReference>
<dbReference type="OrthoDB" id="8300170at2759"/>
<evidence type="ECO:0000256" key="1">
    <source>
        <dbReference type="ARBA" id="ARBA00001946"/>
    </source>
</evidence>
<accession>A0A8J9U6E9</accession>
<dbReference type="AlphaFoldDB" id="A0A8J9U6E9"/>
<name>A0A8J9U6E9_9NEOP</name>
<evidence type="ECO:0008006" key="12">
    <source>
        <dbReference type="Google" id="ProtNLM"/>
    </source>
</evidence>
<evidence type="ECO:0000256" key="2">
    <source>
        <dbReference type="ARBA" id="ARBA00010231"/>
    </source>
</evidence>
<protein>
    <recommendedName>
        <fullName evidence="12">Phosphoglucomutase-2</fullName>
    </recommendedName>
</protein>
<reference evidence="10" key="1">
    <citation type="submission" date="2021-12" db="EMBL/GenBank/DDBJ databases">
        <authorList>
            <person name="Martin H S."/>
        </authorList>
    </citation>
    <scope>NUCLEOTIDE SEQUENCE</scope>
</reference>
<dbReference type="PROSITE" id="PS00710">
    <property type="entry name" value="PGM_PMM"/>
    <property type="match status" value="1"/>
</dbReference>
<dbReference type="InterPro" id="IPR005846">
    <property type="entry name" value="A-D-PHexomutase_a/b/a-III"/>
</dbReference>
<keyword evidence="6" id="KW-0413">Isomerase</keyword>
<keyword evidence="3" id="KW-0597">Phosphoprotein</keyword>
<dbReference type="GO" id="GO:0008973">
    <property type="term" value="F:phosphopentomutase activity"/>
    <property type="evidence" value="ECO:0007669"/>
    <property type="project" value="TreeGrafter"/>
</dbReference>
<dbReference type="InterPro" id="IPR005845">
    <property type="entry name" value="A-D-PHexomutase_a/b/a-II"/>
</dbReference>
<comment type="similarity">
    <text evidence="2">Belongs to the phosphohexose mutase family.</text>
</comment>
<evidence type="ECO:0000256" key="4">
    <source>
        <dbReference type="ARBA" id="ARBA00022723"/>
    </source>
</evidence>
<dbReference type="GO" id="GO:0000287">
    <property type="term" value="F:magnesium ion binding"/>
    <property type="evidence" value="ECO:0007669"/>
    <property type="project" value="InterPro"/>
</dbReference>
<dbReference type="Pfam" id="PF02878">
    <property type="entry name" value="PGM_PMM_I"/>
    <property type="match status" value="1"/>
</dbReference>
<sequence>MIECVSGDSKLDTAVNGWLKQDKNPQTRQEVLDDIKESRWDKLKKTMLQRQKFGTAGLRGRMGAGYMCMNDVVVLQTAQGLCSYVQKICNQEQLRNGVVVGYDGRYNSKRFAELTAKVFISSSIPVHLFSSVCPTPLVSFATILYGATAGVMVTASHNPKDDNGYKVYWSNGSQVITPHDDNILDEIWSCMDIPDDHWNIDEIRTHELVMDCSEEVTTKYLEYIKSTLDENVLEDNRKAKIRTVYSAMHGVGYECIVKAFKAANLQPPLSVIEQQDPNPDFPTVKFPNPEEKECLDLSRKLAEQNGVKLVLVNDPDADRLAVAEYDDESKSWKVFTGNEMGSLLGWWVLQQYCAHNVPDEDEVYLLTSFVSSKMLKAIAKGKGQLVETLTGFKWMGNTTLLLLQQGKHPLFAFEEAIGYMCHHRVPDKDGISAAVQVACLASNLYSKGSSLLAQLRALYAQYGYHASYNSYYTFEDAGIVPKIFSRIRNFHGPGLYPKKVGSTEVNFINDFTAGIRIPEDCSNQHLKPPLTTTTNSVPPTEVLGTGLDQDYRSGEMVAFECSSAVGHVTVSVRTSGTEPKLKYYTELACEAPTVAEQEAKIIELEKMRGHKFESREHQIYEPYQRSESISVVIC</sequence>
<dbReference type="PANTHER" id="PTHR45745:SF1">
    <property type="entry name" value="PHOSPHOGLUCOMUTASE 2B-RELATED"/>
    <property type="match status" value="1"/>
</dbReference>
<evidence type="ECO:0000256" key="3">
    <source>
        <dbReference type="ARBA" id="ARBA00022553"/>
    </source>
</evidence>
<dbReference type="InterPro" id="IPR005844">
    <property type="entry name" value="A-D-PHexomutase_a/b/a-I"/>
</dbReference>
<evidence type="ECO:0000259" key="7">
    <source>
        <dbReference type="Pfam" id="PF02878"/>
    </source>
</evidence>
<dbReference type="CDD" id="cd05799">
    <property type="entry name" value="PGM2"/>
    <property type="match status" value="1"/>
</dbReference>
<gene>
    <name evidence="10" type="ORF">BINO364_LOCUS1716</name>
</gene>
<feature type="non-terminal residue" evidence="10">
    <location>
        <position position="634"/>
    </location>
</feature>
<organism evidence="10 11">
    <name type="scientific">Brenthis ino</name>
    <name type="common">lesser marbled fritillary</name>
    <dbReference type="NCBI Taxonomy" id="405034"/>
    <lineage>
        <taxon>Eukaryota</taxon>
        <taxon>Metazoa</taxon>
        <taxon>Ecdysozoa</taxon>
        <taxon>Arthropoda</taxon>
        <taxon>Hexapoda</taxon>
        <taxon>Insecta</taxon>
        <taxon>Pterygota</taxon>
        <taxon>Neoptera</taxon>
        <taxon>Endopterygota</taxon>
        <taxon>Lepidoptera</taxon>
        <taxon>Glossata</taxon>
        <taxon>Ditrysia</taxon>
        <taxon>Papilionoidea</taxon>
        <taxon>Nymphalidae</taxon>
        <taxon>Heliconiinae</taxon>
        <taxon>Argynnini</taxon>
        <taxon>Brenthis</taxon>
    </lineage>
</organism>
<dbReference type="GO" id="GO:0005634">
    <property type="term" value="C:nucleus"/>
    <property type="evidence" value="ECO:0007669"/>
    <property type="project" value="TreeGrafter"/>
</dbReference>
<evidence type="ECO:0000256" key="5">
    <source>
        <dbReference type="ARBA" id="ARBA00022842"/>
    </source>
</evidence>
<dbReference type="Pfam" id="PF02880">
    <property type="entry name" value="PGM_PMM_III"/>
    <property type="match status" value="1"/>
</dbReference>
<feature type="domain" description="Alpha-D-phosphohexomutase alpha/beta/alpha" evidence="8">
    <location>
        <begin position="219"/>
        <end position="324"/>
    </location>
</feature>
<dbReference type="EMBL" id="OV170221">
    <property type="protein sequence ID" value="CAH0714696.1"/>
    <property type="molecule type" value="Genomic_DNA"/>
</dbReference>
<evidence type="ECO:0000259" key="9">
    <source>
        <dbReference type="Pfam" id="PF02880"/>
    </source>
</evidence>
<dbReference type="GO" id="GO:0006166">
    <property type="term" value="P:purine ribonucleoside salvage"/>
    <property type="evidence" value="ECO:0007669"/>
    <property type="project" value="TreeGrafter"/>
</dbReference>
<keyword evidence="11" id="KW-1185">Reference proteome</keyword>